<keyword evidence="2" id="KW-1185">Reference proteome</keyword>
<evidence type="ECO:0000313" key="2">
    <source>
        <dbReference type="Proteomes" id="UP000030645"/>
    </source>
</evidence>
<accession>W9RBJ9</accession>
<evidence type="ECO:0000313" key="1">
    <source>
        <dbReference type="EMBL" id="EXB81107.1"/>
    </source>
</evidence>
<gene>
    <name evidence="1" type="ORF">L484_014039</name>
</gene>
<dbReference type="AlphaFoldDB" id="W9RBJ9"/>
<reference evidence="2" key="1">
    <citation type="submission" date="2013-01" db="EMBL/GenBank/DDBJ databases">
        <title>Draft Genome Sequence of a Mulberry Tree, Morus notabilis C.K. Schneid.</title>
        <authorList>
            <person name="He N."/>
            <person name="Zhao S."/>
        </authorList>
    </citation>
    <scope>NUCLEOTIDE SEQUENCE</scope>
</reference>
<proteinExistence type="predicted"/>
<dbReference type="EMBL" id="KE344832">
    <property type="protein sequence ID" value="EXB81107.1"/>
    <property type="molecule type" value="Genomic_DNA"/>
</dbReference>
<name>W9RBJ9_9ROSA</name>
<protein>
    <submittedName>
        <fullName evidence="1">Uncharacterized protein</fullName>
    </submittedName>
</protein>
<organism evidence="1 2">
    <name type="scientific">Morus notabilis</name>
    <dbReference type="NCBI Taxonomy" id="981085"/>
    <lineage>
        <taxon>Eukaryota</taxon>
        <taxon>Viridiplantae</taxon>
        <taxon>Streptophyta</taxon>
        <taxon>Embryophyta</taxon>
        <taxon>Tracheophyta</taxon>
        <taxon>Spermatophyta</taxon>
        <taxon>Magnoliopsida</taxon>
        <taxon>eudicotyledons</taxon>
        <taxon>Gunneridae</taxon>
        <taxon>Pentapetalae</taxon>
        <taxon>rosids</taxon>
        <taxon>fabids</taxon>
        <taxon>Rosales</taxon>
        <taxon>Moraceae</taxon>
        <taxon>Moreae</taxon>
        <taxon>Morus</taxon>
    </lineage>
</organism>
<dbReference type="Proteomes" id="UP000030645">
    <property type="component" value="Unassembled WGS sequence"/>
</dbReference>
<sequence length="86" mass="9241">MPVPSQHAMWPTCAYFSPCLNQPTEVYLCVQPALRACAASCQRALPVQSCLCARAASCQRALSVHYASAMPPLGMTLTWSTLARGP</sequence>